<evidence type="ECO:0000313" key="1">
    <source>
        <dbReference type="EMBL" id="PZO34409.1"/>
    </source>
</evidence>
<dbReference type="EMBL" id="QBMN01000207">
    <property type="protein sequence ID" value="PZO34409.1"/>
    <property type="molecule type" value="Genomic_DNA"/>
</dbReference>
<reference evidence="1 2" key="2">
    <citation type="submission" date="2018-06" db="EMBL/GenBank/DDBJ databases">
        <title>Metagenomic assembly of (sub)arctic Cyanobacteria and their associated microbiome from non-axenic cultures.</title>
        <authorList>
            <person name="Baurain D."/>
        </authorList>
    </citation>
    <scope>NUCLEOTIDE SEQUENCE [LARGE SCALE GENOMIC DNA]</scope>
    <source>
        <strain evidence="1">ULC041bin1</strain>
    </source>
</reference>
<name>A0A2W4VXF1_9CYAN</name>
<dbReference type="AlphaFoldDB" id="A0A2W4VXF1"/>
<protein>
    <submittedName>
        <fullName evidence="1">Uncharacterized protein</fullName>
    </submittedName>
</protein>
<organism evidence="1 2">
    <name type="scientific">Shackletoniella antarctica</name>
    <dbReference type="NCBI Taxonomy" id="268115"/>
    <lineage>
        <taxon>Bacteria</taxon>
        <taxon>Bacillati</taxon>
        <taxon>Cyanobacteriota</taxon>
        <taxon>Cyanophyceae</taxon>
        <taxon>Oculatellales</taxon>
        <taxon>Oculatellaceae</taxon>
        <taxon>Shackletoniella</taxon>
    </lineage>
</organism>
<reference evidence="2" key="1">
    <citation type="submission" date="2018-04" db="EMBL/GenBank/DDBJ databases">
        <authorList>
            <person name="Cornet L."/>
        </authorList>
    </citation>
    <scope>NUCLEOTIDE SEQUENCE [LARGE SCALE GENOMIC DNA]</scope>
</reference>
<proteinExistence type="predicted"/>
<gene>
    <name evidence="1" type="ORF">DCF17_20430</name>
</gene>
<comment type="caution">
    <text evidence="1">The sequence shown here is derived from an EMBL/GenBank/DDBJ whole genome shotgun (WGS) entry which is preliminary data.</text>
</comment>
<sequence>MVAIKQSSAGKKITKAELSMAAIITAGVNRLQRLGRQTPQGQGAIGLESPQITLTSVPLFLIV</sequence>
<accession>A0A2W4VXF1</accession>
<dbReference type="Proteomes" id="UP000249081">
    <property type="component" value="Unassembled WGS sequence"/>
</dbReference>
<evidence type="ECO:0000313" key="2">
    <source>
        <dbReference type="Proteomes" id="UP000249081"/>
    </source>
</evidence>